<dbReference type="GO" id="GO:0008081">
    <property type="term" value="F:phosphoric diester hydrolase activity"/>
    <property type="evidence" value="ECO:0007669"/>
    <property type="project" value="InterPro"/>
</dbReference>
<name>A0A381P169_9ZZZZ</name>
<dbReference type="Pfam" id="PF03009">
    <property type="entry name" value="GDPD"/>
    <property type="match status" value="1"/>
</dbReference>
<dbReference type="PROSITE" id="PS51704">
    <property type="entry name" value="GP_PDE"/>
    <property type="match status" value="1"/>
</dbReference>
<dbReference type="EMBL" id="UINC01000677">
    <property type="protein sequence ID" value="SUZ59413.1"/>
    <property type="molecule type" value="Genomic_DNA"/>
</dbReference>
<dbReference type="InterPro" id="IPR017946">
    <property type="entry name" value="PLC-like_Pdiesterase_TIM-brl"/>
</dbReference>
<dbReference type="CDD" id="cd08559">
    <property type="entry name" value="GDPD_periplasmic_GlpQ_like"/>
    <property type="match status" value="1"/>
</dbReference>
<dbReference type="PANTHER" id="PTHR46211">
    <property type="entry name" value="GLYCEROPHOSPHORYL DIESTER PHOSPHODIESTERASE"/>
    <property type="match status" value="1"/>
</dbReference>
<dbReference type="Gene3D" id="3.20.20.190">
    <property type="entry name" value="Phosphatidylinositol (PI) phosphodiesterase"/>
    <property type="match status" value="1"/>
</dbReference>
<evidence type="ECO:0000313" key="2">
    <source>
        <dbReference type="EMBL" id="SUZ59413.1"/>
    </source>
</evidence>
<accession>A0A381P169</accession>
<dbReference type="PANTHER" id="PTHR46211:SF7">
    <property type="entry name" value="GLYCEROPHOSPHODIESTER PHOSPHODIESTERASE"/>
    <property type="match status" value="1"/>
</dbReference>
<dbReference type="SUPFAM" id="SSF51695">
    <property type="entry name" value="PLC-like phosphodiesterases"/>
    <property type="match status" value="1"/>
</dbReference>
<sequence length="323" mass="35128">MKRPVRTVLLAALALCVGCSLESTEQADLSAESAGALLVAHRGASAYAPEHTMAAYQLALEQGADFIEPDLQLTQDGVLIALHDLTLDRTTNAREVFPDRFREELVRGETVRRWYANDFTLEEIRQLDAGSWFGEGFEGVQVPTLSEVIELASGQAGIFPETKAPEVYGDRGYNMEQLLLDELERYGLHRKNADPSTPVVIQSFSAESLKILRHDLASDLPLTFLVSGPAADEWLTAEGLAEISGFATGIGPTRNLLLEHPDAVDLAHEAGLTVIPWTFAARGPDGSASAIEEMAHFLFELGVDGLFTNNPDLFPRTPPKEGS</sequence>
<evidence type="ECO:0000259" key="1">
    <source>
        <dbReference type="PROSITE" id="PS51704"/>
    </source>
</evidence>
<reference evidence="2" key="1">
    <citation type="submission" date="2018-05" db="EMBL/GenBank/DDBJ databases">
        <authorList>
            <person name="Lanie J.A."/>
            <person name="Ng W.-L."/>
            <person name="Kazmierczak K.M."/>
            <person name="Andrzejewski T.M."/>
            <person name="Davidsen T.M."/>
            <person name="Wayne K.J."/>
            <person name="Tettelin H."/>
            <person name="Glass J.I."/>
            <person name="Rusch D."/>
            <person name="Podicherti R."/>
            <person name="Tsui H.-C.T."/>
            <person name="Winkler M.E."/>
        </authorList>
    </citation>
    <scope>NUCLEOTIDE SEQUENCE</scope>
</reference>
<dbReference type="InterPro" id="IPR030395">
    <property type="entry name" value="GP_PDE_dom"/>
</dbReference>
<organism evidence="2">
    <name type="scientific">marine metagenome</name>
    <dbReference type="NCBI Taxonomy" id="408172"/>
    <lineage>
        <taxon>unclassified sequences</taxon>
        <taxon>metagenomes</taxon>
        <taxon>ecological metagenomes</taxon>
    </lineage>
</organism>
<dbReference type="AlphaFoldDB" id="A0A381P169"/>
<feature type="domain" description="GP-PDE" evidence="1">
    <location>
        <begin position="36"/>
        <end position="318"/>
    </location>
</feature>
<dbReference type="GO" id="GO:0006629">
    <property type="term" value="P:lipid metabolic process"/>
    <property type="evidence" value="ECO:0007669"/>
    <property type="project" value="InterPro"/>
</dbReference>
<gene>
    <name evidence="2" type="ORF">METZ01_LOCUS12267</name>
</gene>
<protein>
    <recommendedName>
        <fullName evidence="1">GP-PDE domain-containing protein</fullName>
    </recommendedName>
</protein>
<proteinExistence type="predicted"/>